<dbReference type="InterPro" id="IPR016181">
    <property type="entry name" value="Acyl_CoA_acyltransferase"/>
</dbReference>
<dbReference type="OrthoDB" id="9813917at2"/>
<keyword evidence="5" id="KW-1185">Reference proteome</keyword>
<name>A0A135IAX9_9GAMM</name>
<dbReference type="Pfam" id="PF00583">
    <property type="entry name" value="Acetyltransf_1"/>
    <property type="match status" value="1"/>
</dbReference>
<comment type="caution">
    <text evidence="4">The sequence shown here is derived from an EMBL/GenBank/DDBJ whole genome shotgun (WGS) entry which is preliminary data.</text>
</comment>
<dbReference type="EMBL" id="LNTY01000019">
    <property type="protein sequence ID" value="KXF82585.1"/>
    <property type="molecule type" value="Genomic_DNA"/>
</dbReference>
<dbReference type="SUPFAM" id="SSF55729">
    <property type="entry name" value="Acyl-CoA N-acyltransferases (Nat)"/>
    <property type="match status" value="1"/>
</dbReference>
<dbReference type="GO" id="GO:0016747">
    <property type="term" value="F:acyltransferase activity, transferring groups other than amino-acyl groups"/>
    <property type="evidence" value="ECO:0007669"/>
    <property type="project" value="InterPro"/>
</dbReference>
<proteinExistence type="predicted"/>
<dbReference type="PROSITE" id="PS51186">
    <property type="entry name" value="GNAT"/>
    <property type="match status" value="1"/>
</dbReference>
<dbReference type="InterPro" id="IPR000182">
    <property type="entry name" value="GNAT_dom"/>
</dbReference>
<dbReference type="Gene3D" id="3.40.630.30">
    <property type="match status" value="1"/>
</dbReference>
<feature type="domain" description="N-acetyltransferase" evidence="3">
    <location>
        <begin position="1"/>
        <end position="134"/>
    </location>
</feature>
<organism evidence="4 5">
    <name type="scientific">Enterovibrio coralii</name>
    <dbReference type="NCBI Taxonomy" id="294935"/>
    <lineage>
        <taxon>Bacteria</taxon>
        <taxon>Pseudomonadati</taxon>
        <taxon>Pseudomonadota</taxon>
        <taxon>Gammaproteobacteria</taxon>
        <taxon>Vibrionales</taxon>
        <taxon>Vibrionaceae</taxon>
        <taxon>Enterovibrio</taxon>
    </lineage>
</organism>
<sequence>MRILDVSPNRIPPELLLEADPSASRIATYLLDSQCVAAMDGEQVVGVCIIQRRPKDTLEIYNIAISPQLQCQGLGSLLLQHVIDTAKRRNIKTLELGTGTFGHQLAFYQRFGFRVDALVKNHFIDNYEEPIWEKGIQHKDMLRLSLSL</sequence>
<evidence type="ECO:0000259" key="3">
    <source>
        <dbReference type="PROSITE" id="PS51186"/>
    </source>
</evidence>
<evidence type="ECO:0000256" key="2">
    <source>
        <dbReference type="ARBA" id="ARBA00023315"/>
    </source>
</evidence>
<gene>
    <name evidence="4" type="ORF">ATN88_24655</name>
</gene>
<keyword evidence="1 4" id="KW-0808">Transferase</keyword>
<keyword evidence="2" id="KW-0012">Acyltransferase</keyword>
<dbReference type="InterPro" id="IPR050832">
    <property type="entry name" value="Bact_Acetyltransf"/>
</dbReference>
<evidence type="ECO:0000256" key="1">
    <source>
        <dbReference type="ARBA" id="ARBA00022679"/>
    </source>
</evidence>
<evidence type="ECO:0000313" key="5">
    <source>
        <dbReference type="Proteomes" id="UP000070529"/>
    </source>
</evidence>
<dbReference type="AlphaFoldDB" id="A0A135IAX9"/>
<accession>A0A135IAX9</accession>
<dbReference type="PANTHER" id="PTHR43877">
    <property type="entry name" value="AMINOALKYLPHOSPHONATE N-ACETYLTRANSFERASE-RELATED-RELATED"/>
    <property type="match status" value="1"/>
</dbReference>
<dbReference type="RefSeq" id="WP_067413106.1">
    <property type="nucleotide sequence ID" value="NZ_LNTY01000019.1"/>
</dbReference>
<dbReference type="STRING" id="294935.ATN88_24655"/>
<reference evidence="4 5" key="1">
    <citation type="submission" date="2015-11" db="EMBL/GenBank/DDBJ databases">
        <title>Genomic Taxonomy of the Vibrionaceae.</title>
        <authorList>
            <person name="Gomez-Gil B."/>
            <person name="Enciso-Ibarra J."/>
        </authorList>
    </citation>
    <scope>NUCLEOTIDE SEQUENCE [LARGE SCALE GENOMIC DNA]</scope>
    <source>
        <strain evidence="4 5">CAIM 912</strain>
    </source>
</reference>
<dbReference type="Proteomes" id="UP000070529">
    <property type="component" value="Unassembled WGS sequence"/>
</dbReference>
<evidence type="ECO:0000313" key="4">
    <source>
        <dbReference type="EMBL" id="KXF82585.1"/>
    </source>
</evidence>
<dbReference type="CDD" id="cd04301">
    <property type="entry name" value="NAT_SF"/>
    <property type="match status" value="1"/>
</dbReference>
<protein>
    <submittedName>
        <fullName evidence="4">GCN5 family acetyltransferase</fullName>
    </submittedName>
</protein>